<name>A0A401P2I8_SCYTO</name>
<dbReference type="PROSITE" id="PS50835">
    <property type="entry name" value="IG_LIKE"/>
    <property type="match status" value="1"/>
</dbReference>
<dbReference type="OrthoDB" id="2431000at2759"/>
<proteinExistence type="predicted"/>
<accession>A0A401P2I8</accession>
<evidence type="ECO:0000313" key="4">
    <source>
        <dbReference type="Proteomes" id="UP000288216"/>
    </source>
</evidence>
<feature type="non-terminal residue" evidence="3">
    <location>
        <position position="70"/>
    </location>
</feature>
<evidence type="ECO:0000259" key="2">
    <source>
        <dbReference type="PROSITE" id="PS50835"/>
    </source>
</evidence>
<reference evidence="3 4" key="1">
    <citation type="journal article" date="2018" name="Nat. Ecol. Evol.">
        <title>Shark genomes provide insights into elasmobranch evolution and the origin of vertebrates.</title>
        <authorList>
            <person name="Hara Y"/>
            <person name="Yamaguchi K"/>
            <person name="Onimaru K"/>
            <person name="Kadota M"/>
            <person name="Koyanagi M"/>
            <person name="Keeley SD"/>
            <person name="Tatsumi K"/>
            <person name="Tanaka K"/>
            <person name="Motone F"/>
            <person name="Kageyama Y"/>
            <person name="Nozu R"/>
            <person name="Adachi N"/>
            <person name="Nishimura O"/>
            <person name="Nakagawa R"/>
            <person name="Tanegashima C"/>
            <person name="Kiyatake I"/>
            <person name="Matsumoto R"/>
            <person name="Murakumo K"/>
            <person name="Nishida K"/>
            <person name="Terakita A"/>
            <person name="Kuratani S"/>
            <person name="Sato K"/>
            <person name="Hyodo S Kuraku.S."/>
        </authorList>
    </citation>
    <scope>NUCLEOTIDE SEQUENCE [LARGE SCALE GENOMIC DNA]</scope>
</reference>
<evidence type="ECO:0000256" key="1">
    <source>
        <dbReference type="SAM" id="SignalP"/>
    </source>
</evidence>
<dbReference type="Proteomes" id="UP000288216">
    <property type="component" value="Unassembled WGS sequence"/>
</dbReference>
<organism evidence="3 4">
    <name type="scientific">Scyliorhinus torazame</name>
    <name type="common">Cloudy catshark</name>
    <name type="synonym">Catulus torazame</name>
    <dbReference type="NCBI Taxonomy" id="75743"/>
    <lineage>
        <taxon>Eukaryota</taxon>
        <taxon>Metazoa</taxon>
        <taxon>Chordata</taxon>
        <taxon>Craniata</taxon>
        <taxon>Vertebrata</taxon>
        <taxon>Chondrichthyes</taxon>
        <taxon>Elasmobranchii</taxon>
        <taxon>Galeomorphii</taxon>
        <taxon>Galeoidea</taxon>
        <taxon>Carcharhiniformes</taxon>
        <taxon>Scyliorhinidae</taxon>
        <taxon>Scyliorhinus</taxon>
    </lineage>
</organism>
<dbReference type="EMBL" id="BFAA01007097">
    <property type="protein sequence ID" value="GCB67332.1"/>
    <property type="molecule type" value="Genomic_DNA"/>
</dbReference>
<feature type="domain" description="Ig-like" evidence="2">
    <location>
        <begin position="30"/>
        <end position="70"/>
    </location>
</feature>
<dbReference type="Gene3D" id="2.60.40.10">
    <property type="entry name" value="Immunoglobulins"/>
    <property type="match status" value="1"/>
</dbReference>
<evidence type="ECO:0000313" key="3">
    <source>
        <dbReference type="EMBL" id="GCB67332.1"/>
    </source>
</evidence>
<gene>
    <name evidence="3" type="ORF">scyTo_0013692</name>
</gene>
<keyword evidence="1" id="KW-0732">Signal</keyword>
<protein>
    <recommendedName>
        <fullName evidence="2">Ig-like domain-containing protein</fullName>
    </recommendedName>
</protein>
<feature type="signal peptide" evidence="1">
    <location>
        <begin position="1"/>
        <end position="22"/>
    </location>
</feature>
<dbReference type="SUPFAM" id="SSF48726">
    <property type="entry name" value="Immunoglobulin"/>
    <property type="match status" value="1"/>
</dbReference>
<sequence>MTFTPVGIPFLTIFLMATGSFGDGTLPKAPQITSPLETVDALVEDEASFLCGVDSFPAAEIIWTRNNIPI</sequence>
<dbReference type="AlphaFoldDB" id="A0A401P2I8"/>
<feature type="chain" id="PRO_5019481839" description="Ig-like domain-containing protein" evidence="1">
    <location>
        <begin position="23"/>
        <end position="70"/>
    </location>
</feature>
<keyword evidence="4" id="KW-1185">Reference proteome</keyword>
<comment type="caution">
    <text evidence="3">The sequence shown here is derived from an EMBL/GenBank/DDBJ whole genome shotgun (WGS) entry which is preliminary data.</text>
</comment>
<dbReference type="InterPro" id="IPR036179">
    <property type="entry name" value="Ig-like_dom_sf"/>
</dbReference>
<dbReference type="STRING" id="75743.A0A401P2I8"/>
<dbReference type="InterPro" id="IPR013783">
    <property type="entry name" value="Ig-like_fold"/>
</dbReference>
<dbReference type="InterPro" id="IPR007110">
    <property type="entry name" value="Ig-like_dom"/>
</dbReference>